<gene>
    <name evidence="2" type="ORF">IAB46_10905</name>
</gene>
<reference evidence="2" key="1">
    <citation type="submission" date="2020-10" db="EMBL/GenBank/DDBJ databases">
        <authorList>
            <person name="Gilroy R."/>
        </authorList>
    </citation>
    <scope>NUCLEOTIDE SEQUENCE</scope>
    <source>
        <strain evidence="2">CHK178-757</strain>
    </source>
</reference>
<evidence type="ECO:0000313" key="2">
    <source>
        <dbReference type="EMBL" id="HIS48036.1"/>
    </source>
</evidence>
<dbReference type="EMBL" id="DVIT01000042">
    <property type="protein sequence ID" value="HIS48036.1"/>
    <property type="molecule type" value="Genomic_DNA"/>
</dbReference>
<dbReference type="Pfam" id="PF12010">
    <property type="entry name" value="DUF3502"/>
    <property type="match status" value="1"/>
</dbReference>
<organism evidence="2 3">
    <name type="scientific">Candidatus Scybalocola faecigallinarum</name>
    <dbReference type="NCBI Taxonomy" id="2840941"/>
    <lineage>
        <taxon>Bacteria</taxon>
        <taxon>Bacillati</taxon>
        <taxon>Bacillota</taxon>
        <taxon>Clostridia</taxon>
        <taxon>Lachnospirales</taxon>
        <taxon>Lachnospiraceae</taxon>
        <taxon>Lachnospiraceae incertae sedis</taxon>
        <taxon>Candidatus Scybalocola (ex Gilroy et al. 2021)</taxon>
    </lineage>
</organism>
<evidence type="ECO:0000259" key="1">
    <source>
        <dbReference type="Pfam" id="PF12010"/>
    </source>
</evidence>
<proteinExistence type="predicted"/>
<dbReference type="AlphaFoldDB" id="A0A9D1F691"/>
<reference evidence="2" key="2">
    <citation type="journal article" date="2021" name="PeerJ">
        <title>Extensive microbial diversity within the chicken gut microbiome revealed by metagenomics and culture.</title>
        <authorList>
            <person name="Gilroy R."/>
            <person name="Ravi A."/>
            <person name="Getino M."/>
            <person name="Pursley I."/>
            <person name="Horton D.L."/>
            <person name="Alikhan N.F."/>
            <person name="Baker D."/>
            <person name="Gharbi K."/>
            <person name="Hall N."/>
            <person name="Watson M."/>
            <person name="Adriaenssens E.M."/>
            <person name="Foster-Nyarko E."/>
            <person name="Jarju S."/>
            <person name="Secka A."/>
            <person name="Antonio M."/>
            <person name="Oren A."/>
            <person name="Chaudhuri R.R."/>
            <person name="La Ragione R."/>
            <person name="Hildebrand F."/>
            <person name="Pallen M.J."/>
        </authorList>
    </citation>
    <scope>NUCLEOTIDE SEQUENCE</scope>
    <source>
        <strain evidence="2">CHK178-757</strain>
    </source>
</reference>
<name>A0A9D1F691_9FIRM</name>
<sequence length="405" mass="43650">MISSGDKLDLCLIMLETNSSYVRNGSIIALNDLYEQYGSNIKAYLGEAVDACSVDGTLYSIPVGSTMGESYGFLLRSDLLEKYGFDSSDRTVTFDEMTEMLAAIKEGEGSGFYPLYSGGSIDSYVAYDTLGTSASSGVIMLDGDTDTVVNLYATDEYAEFAQLMYEWAQAGYISPDASASDAGTDLVKAGINGGQSSATNPGQGQWAANNAGYAMTALTTIPAYAETTALSNVSWGITPNCDNPEKAMQFIDLMYADNELGTILTSGLEGSDYEIVDQDDEGNMIIQYPDGLDSSTIPYYNMFGVWPNSKAQFAPLTLDYFTELDEFNANMEYSPAFGFTFNSDEYASQIAAIDSVVAQYQEAIQGGKVDPAEQLPAFLKALEDAGINDVIAAKQAQYDEWKAAQ</sequence>
<dbReference type="Gene3D" id="3.40.190.10">
    <property type="entry name" value="Periplasmic binding protein-like II"/>
    <property type="match status" value="2"/>
</dbReference>
<feature type="domain" description="DUF3502" evidence="1">
    <location>
        <begin position="335"/>
        <end position="403"/>
    </location>
</feature>
<dbReference type="InterPro" id="IPR022627">
    <property type="entry name" value="DUF3502"/>
</dbReference>
<accession>A0A9D1F691</accession>
<dbReference type="Proteomes" id="UP000823927">
    <property type="component" value="Unassembled WGS sequence"/>
</dbReference>
<dbReference type="SUPFAM" id="SSF53850">
    <property type="entry name" value="Periplasmic binding protein-like II"/>
    <property type="match status" value="1"/>
</dbReference>
<protein>
    <submittedName>
        <fullName evidence="2">ABC transporter substrate-binding protein</fullName>
    </submittedName>
</protein>
<comment type="caution">
    <text evidence="2">The sequence shown here is derived from an EMBL/GenBank/DDBJ whole genome shotgun (WGS) entry which is preliminary data.</text>
</comment>
<evidence type="ECO:0000313" key="3">
    <source>
        <dbReference type="Proteomes" id="UP000823927"/>
    </source>
</evidence>